<comment type="caution">
    <text evidence="1">The sequence shown here is derived from an EMBL/GenBank/DDBJ whole genome shotgun (WGS) entry which is preliminary data.</text>
</comment>
<protein>
    <submittedName>
        <fullName evidence="1">Uncharacterized protein</fullName>
    </submittedName>
</protein>
<proteinExistence type="predicted"/>
<evidence type="ECO:0000313" key="2">
    <source>
        <dbReference type="Proteomes" id="UP000216004"/>
    </source>
</evidence>
<name>A0A261EPI1_9BIFI</name>
<gene>
    <name evidence="1" type="ORF">BOCO_1249</name>
</gene>
<organism evidence="1 2">
    <name type="scientific">Bombiscardovia coagulans</name>
    <dbReference type="NCBI Taxonomy" id="686666"/>
    <lineage>
        <taxon>Bacteria</taxon>
        <taxon>Bacillati</taxon>
        <taxon>Actinomycetota</taxon>
        <taxon>Actinomycetes</taxon>
        <taxon>Bifidobacteriales</taxon>
        <taxon>Bifidobacteriaceae</taxon>
        <taxon>Bombiscardovia</taxon>
    </lineage>
</organism>
<dbReference type="Proteomes" id="UP000216004">
    <property type="component" value="Unassembled WGS sequence"/>
</dbReference>
<evidence type="ECO:0000313" key="1">
    <source>
        <dbReference type="EMBL" id="OZG48762.1"/>
    </source>
</evidence>
<reference evidence="1 2" key="1">
    <citation type="journal article" date="2017" name="BMC Genomics">
        <title>Comparative genomic and phylogenomic analyses of the Bifidobacteriaceae family.</title>
        <authorList>
            <person name="Lugli G.A."/>
            <person name="Milani C."/>
            <person name="Turroni F."/>
            <person name="Duranti S."/>
            <person name="Mancabelli L."/>
            <person name="Mangifesta M."/>
            <person name="Ferrario C."/>
            <person name="Modesto M."/>
            <person name="Mattarelli P."/>
            <person name="Jiri K."/>
            <person name="van Sinderen D."/>
            <person name="Ventura M."/>
        </authorList>
    </citation>
    <scope>NUCLEOTIDE SEQUENCE [LARGE SCALE GENOMIC DNA]</scope>
    <source>
        <strain evidence="1 2">DSM 22924</strain>
    </source>
</reference>
<dbReference type="EMBL" id="MWWS01000008">
    <property type="protein sequence ID" value="OZG48762.1"/>
    <property type="molecule type" value="Genomic_DNA"/>
</dbReference>
<dbReference type="AlphaFoldDB" id="A0A261EPI1"/>
<accession>A0A261EPI1</accession>
<keyword evidence="2" id="KW-1185">Reference proteome</keyword>
<sequence>MQSVILELEGAVGYAKLIALSRILTVTYCSEPNIESAMVVDVTGENYSIDYAERVLL</sequence>
<dbReference type="RefSeq" id="WP_158520433.1">
    <property type="nucleotide sequence ID" value="NZ_MWWS01000008.1"/>
</dbReference>